<dbReference type="SUPFAM" id="SSF88723">
    <property type="entry name" value="PIN domain-like"/>
    <property type="match status" value="1"/>
</dbReference>
<keyword evidence="6" id="KW-0460">Magnesium</keyword>
<comment type="cofactor">
    <cofactor evidence="1">
        <name>Mg(2+)</name>
        <dbReference type="ChEBI" id="CHEBI:18420"/>
    </cofactor>
</comment>
<keyword evidence="4" id="KW-0479">Metal-binding</keyword>
<dbReference type="CDD" id="cd18741">
    <property type="entry name" value="PIN_VapC4-5_FitB-like"/>
    <property type="match status" value="1"/>
</dbReference>
<evidence type="ECO:0000256" key="4">
    <source>
        <dbReference type="ARBA" id="ARBA00022723"/>
    </source>
</evidence>
<dbReference type="GO" id="GO:0016787">
    <property type="term" value="F:hydrolase activity"/>
    <property type="evidence" value="ECO:0007669"/>
    <property type="project" value="UniProtKB-KW"/>
</dbReference>
<evidence type="ECO:0000256" key="1">
    <source>
        <dbReference type="ARBA" id="ARBA00001946"/>
    </source>
</evidence>
<reference evidence="9 10" key="1">
    <citation type="submission" date="2019-03" db="EMBL/GenBank/DDBJ databases">
        <title>Metabolic potential of uncultured bacteria and archaea associated with petroleum seepage in deep-sea sediments.</title>
        <authorList>
            <person name="Dong X."/>
            <person name="Hubert C."/>
        </authorList>
    </citation>
    <scope>NUCLEOTIDE SEQUENCE [LARGE SCALE GENOMIC DNA]</scope>
    <source>
        <strain evidence="9">E44_bin7</strain>
    </source>
</reference>
<feature type="domain" description="PIN" evidence="8">
    <location>
        <begin position="3"/>
        <end position="113"/>
    </location>
</feature>
<dbReference type="GO" id="GO:0004518">
    <property type="term" value="F:nuclease activity"/>
    <property type="evidence" value="ECO:0007669"/>
    <property type="project" value="UniProtKB-KW"/>
</dbReference>
<keyword evidence="2" id="KW-1277">Toxin-antitoxin system</keyword>
<dbReference type="AlphaFoldDB" id="A0A523S277"/>
<gene>
    <name evidence="9" type="ORF">E3J84_02060</name>
</gene>
<dbReference type="Proteomes" id="UP000316360">
    <property type="component" value="Unassembled WGS sequence"/>
</dbReference>
<comment type="caution">
    <text evidence="9">The sequence shown here is derived from an EMBL/GenBank/DDBJ whole genome shotgun (WGS) entry which is preliminary data.</text>
</comment>
<keyword evidence="3" id="KW-0540">Nuclease</keyword>
<dbReference type="PANTHER" id="PTHR33653:SF1">
    <property type="entry name" value="RIBONUCLEASE VAPC2"/>
    <property type="match status" value="1"/>
</dbReference>
<accession>A0A523S277</accession>
<protein>
    <submittedName>
        <fullName evidence="9">Type II toxin-antitoxin system VapC family toxin</fullName>
    </submittedName>
</protein>
<dbReference type="InterPro" id="IPR029060">
    <property type="entry name" value="PIN-like_dom_sf"/>
</dbReference>
<evidence type="ECO:0000313" key="9">
    <source>
        <dbReference type="EMBL" id="TET12092.1"/>
    </source>
</evidence>
<evidence type="ECO:0000256" key="2">
    <source>
        <dbReference type="ARBA" id="ARBA00022649"/>
    </source>
</evidence>
<dbReference type="Pfam" id="PF01850">
    <property type="entry name" value="PIN"/>
    <property type="match status" value="1"/>
</dbReference>
<sequence>MMYLLDTDVLIEVLRGKTKVARYLKALYEKGNVICYSPVTKAEIYCGIRPGEDKKTAALFAQLECLPIHSEVGEKAGYYMKMYRKSHNVQLGDALIAATASWVGTHLFTLNDKHYPMTDIKFHSPKK</sequence>
<keyword evidence="5" id="KW-0378">Hydrolase</keyword>
<evidence type="ECO:0000313" key="10">
    <source>
        <dbReference type="Proteomes" id="UP000316360"/>
    </source>
</evidence>
<name>A0A523S277_UNCAE</name>
<evidence type="ECO:0000256" key="7">
    <source>
        <dbReference type="ARBA" id="ARBA00038093"/>
    </source>
</evidence>
<evidence type="ECO:0000259" key="8">
    <source>
        <dbReference type="Pfam" id="PF01850"/>
    </source>
</evidence>
<dbReference type="Gene3D" id="3.40.50.1010">
    <property type="entry name" value="5'-nuclease"/>
    <property type="match status" value="1"/>
</dbReference>
<organism evidence="9 10">
    <name type="scientific">Aerophobetes bacterium</name>
    <dbReference type="NCBI Taxonomy" id="2030807"/>
    <lineage>
        <taxon>Bacteria</taxon>
        <taxon>Candidatus Aerophobota</taxon>
    </lineage>
</organism>
<evidence type="ECO:0000256" key="3">
    <source>
        <dbReference type="ARBA" id="ARBA00022722"/>
    </source>
</evidence>
<proteinExistence type="inferred from homology"/>
<dbReference type="InterPro" id="IPR002716">
    <property type="entry name" value="PIN_dom"/>
</dbReference>
<dbReference type="InterPro" id="IPR050556">
    <property type="entry name" value="Type_II_TA_system_RNase"/>
</dbReference>
<dbReference type="GO" id="GO:0046872">
    <property type="term" value="F:metal ion binding"/>
    <property type="evidence" value="ECO:0007669"/>
    <property type="project" value="UniProtKB-KW"/>
</dbReference>
<dbReference type="PANTHER" id="PTHR33653">
    <property type="entry name" value="RIBONUCLEASE VAPC2"/>
    <property type="match status" value="1"/>
</dbReference>
<evidence type="ECO:0000256" key="6">
    <source>
        <dbReference type="ARBA" id="ARBA00022842"/>
    </source>
</evidence>
<comment type="similarity">
    <text evidence="7">Belongs to the PINc/VapC protein family.</text>
</comment>
<dbReference type="EMBL" id="SOKJ01000109">
    <property type="protein sequence ID" value="TET12092.1"/>
    <property type="molecule type" value="Genomic_DNA"/>
</dbReference>
<evidence type="ECO:0000256" key="5">
    <source>
        <dbReference type="ARBA" id="ARBA00022801"/>
    </source>
</evidence>